<keyword evidence="1" id="KW-0863">Zinc-finger</keyword>
<dbReference type="Pfam" id="PF10551">
    <property type="entry name" value="MULE"/>
    <property type="match status" value="1"/>
</dbReference>
<protein>
    <recommendedName>
        <fullName evidence="3">SWIM-type domain-containing protein</fullName>
    </recommendedName>
</protein>
<evidence type="ECO:0000313" key="5">
    <source>
        <dbReference type="Proteomes" id="UP001058974"/>
    </source>
</evidence>
<organism evidence="4 5">
    <name type="scientific">Pisum sativum</name>
    <name type="common">Garden pea</name>
    <name type="synonym">Lathyrus oleraceus</name>
    <dbReference type="NCBI Taxonomy" id="3888"/>
    <lineage>
        <taxon>Eukaryota</taxon>
        <taxon>Viridiplantae</taxon>
        <taxon>Streptophyta</taxon>
        <taxon>Embryophyta</taxon>
        <taxon>Tracheophyta</taxon>
        <taxon>Spermatophyta</taxon>
        <taxon>Magnoliopsida</taxon>
        <taxon>eudicotyledons</taxon>
        <taxon>Gunneridae</taxon>
        <taxon>Pentapetalae</taxon>
        <taxon>rosids</taxon>
        <taxon>fabids</taxon>
        <taxon>Fabales</taxon>
        <taxon>Fabaceae</taxon>
        <taxon>Papilionoideae</taxon>
        <taxon>50 kb inversion clade</taxon>
        <taxon>NPAAA clade</taxon>
        <taxon>Hologalegina</taxon>
        <taxon>IRL clade</taxon>
        <taxon>Fabeae</taxon>
        <taxon>Lathyrus</taxon>
    </lineage>
</organism>
<reference evidence="4 5" key="1">
    <citation type="journal article" date="2022" name="Nat. Genet.">
        <title>Improved pea reference genome and pan-genome highlight genomic features and evolutionary characteristics.</title>
        <authorList>
            <person name="Yang T."/>
            <person name="Liu R."/>
            <person name="Luo Y."/>
            <person name="Hu S."/>
            <person name="Wang D."/>
            <person name="Wang C."/>
            <person name="Pandey M.K."/>
            <person name="Ge S."/>
            <person name="Xu Q."/>
            <person name="Li N."/>
            <person name="Li G."/>
            <person name="Huang Y."/>
            <person name="Saxena R.K."/>
            <person name="Ji Y."/>
            <person name="Li M."/>
            <person name="Yan X."/>
            <person name="He Y."/>
            <person name="Liu Y."/>
            <person name="Wang X."/>
            <person name="Xiang C."/>
            <person name="Varshney R.K."/>
            <person name="Ding H."/>
            <person name="Gao S."/>
            <person name="Zong X."/>
        </authorList>
    </citation>
    <scope>NUCLEOTIDE SEQUENCE [LARGE SCALE GENOMIC DNA]</scope>
    <source>
        <strain evidence="4 5">cv. Zhongwan 6</strain>
    </source>
</reference>
<dbReference type="GO" id="GO:0008270">
    <property type="term" value="F:zinc ion binding"/>
    <property type="evidence" value="ECO:0007669"/>
    <property type="project" value="UniProtKB-KW"/>
</dbReference>
<gene>
    <name evidence="4" type="ORF">KIW84_014789</name>
</gene>
<accession>A0A9D5BNK7</accession>
<dbReference type="PANTHER" id="PTHR47718">
    <property type="entry name" value="OS01G0519700 PROTEIN"/>
    <property type="match status" value="1"/>
</dbReference>
<dbReference type="PROSITE" id="PS50966">
    <property type="entry name" value="ZF_SWIM"/>
    <property type="match status" value="1"/>
</dbReference>
<dbReference type="AlphaFoldDB" id="A0A9D5BNK7"/>
<comment type="caution">
    <text evidence="4">The sequence shown here is derived from an EMBL/GenBank/DDBJ whole genome shotgun (WGS) entry which is preliminary data.</text>
</comment>
<feature type="compositionally biased region" description="Basic residues" evidence="2">
    <location>
        <begin position="591"/>
        <end position="607"/>
    </location>
</feature>
<keyword evidence="1" id="KW-0479">Metal-binding</keyword>
<dbReference type="Pfam" id="PF04434">
    <property type="entry name" value="SWIM"/>
    <property type="match status" value="1"/>
</dbReference>
<feature type="domain" description="SWIM-type" evidence="3">
    <location>
        <begin position="455"/>
        <end position="491"/>
    </location>
</feature>
<dbReference type="EMBL" id="JAMSHJ010000001">
    <property type="protein sequence ID" value="KAI5447073.1"/>
    <property type="molecule type" value="Genomic_DNA"/>
</dbReference>
<dbReference type="InterPro" id="IPR004330">
    <property type="entry name" value="FAR1_DNA_bnd_dom"/>
</dbReference>
<sequence length="695" mass="79589">MDNSNIFIECGSSQGGDVEVDHGDCGGGDDDSLWVPAIGMYFSCLEEVKKYYQEYVLKKGFGWRIRPSKKGDDGEVNYLTLSCSREGSNISKISCTLKTLSSRAKNYPAKICIKLKQDGLWYITQFESNHSRETSPIKARLFKANKKMNLHVRRPIQINDDVGLSINKTFQSLVKDAGGHENIPFCEKDVRNYINKERRAIGKEVDGKDLISYFCKMREQNIDFFSDIDLDDDFHVRNVFWADARSRAAYEYFGDVVTFDTTYLTNKYDMPFAAFVGVNHHGQSTLLSCGLLSGEDTNPFVWLFKSWLRCMLEKAHLGILTDQCKAMKNAIELVFPTTRHSVVRAYTLSLMDISILQQVQISSRNNMRMLLEVGQKRNLKLILIRWIQQFHVGQTRPLRSNSKVSLQMPNSRKFQVEFRSKMNCSASLNNMEGCFATYHVLEDILVGDIRKERVLKVVLNKENHDFKCECSLFEFRGIVCRHVLSVCSQERIISLPEKYVLTRRKKNIKRKHSYIKTSYGVTELKPQMDKFDKLCKHFYEVVEVTAESEEITEDLHETLHLVSSNMSTKDSALIEESLNDDFNPINSNRIRSPKHVKRKGRPSSKRKTFVAETIAKRSRKRTKKSDHTEFTTECNIGMVGNQFGSNICVESSLEVVNGEHYLDLSIVVGNCMSFMDLLTTCETPLTGSSQVCTNL</sequence>
<proteinExistence type="predicted"/>
<name>A0A9D5BNK7_PEA</name>
<evidence type="ECO:0000256" key="2">
    <source>
        <dbReference type="SAM" id="MobiDB-lite"/>
    </source>
</evidence>
<evidence type="ECO:0000256" key="1">
    <source>
        <dbReference type="PROSITE-ProRule" id="PRU00325"/>
    </source>
</evidence>
<keyword evidence="1" id="KW-0862">Zinc</keyword>
<dbReference type="PANTHER" id="PTHR47718:SF13">
    <property type="entry name" value="OS09G0290500 PROTEIN"/>
    <property type="match status" value="1"/>
</dbReference>
<evidence type="ECO:0000259" key="3">
    <source>
        <dbReference type="PROSITE" id="PS50966"/>
    </source>
</evidence>
<dbReference type="InterPro" id="IPR007527">
    <property type="entry name" value="Znf_SWIM"/>
</dbReference>
<dbReference type="Gramene" id="Psat01G0478900-T1">
    <property type="protein sequence ID" value="KAI5447073.1"/>
    <property type="gene ID" value="KIW84_014789"/>
</dbReference>
<keyword evidence="5" id="KW-1185">Reference proteome</keyword>
<dbReference type="Proteomes" id="UP001058974">
    <property type="component" value="Chromosome 1"/>
</dbReference>
<dbReference type="InterPro" id="IPR018289">
    <property type="entry name" value="MULE_transposase_dom"/>
</dbReference>
<dbReference type="Pfam" id="PF03101">
    <property type="entry name" value="FAR1"/>
    <property type="match status" value="1"/>
</dbReference>
<feature type="region of interest" description="Disordered" evidence="2">
    <location>
        <begin position="584"/>
        <end position="607"/>
    </location>
</feature>
<evidence type="ECO:0000313" key="4">
    <source>
        <dbReference type="EMBL" id="KAI5447073.1"/>
    </source>
</evidence>